<dbReference type="EMBL" id="JBBPBN010000025">
    <property type="protein sequence ID" value="KAK9008963.1"/>
    <property type="molecule type" value="Genomic_DNA"/>
</dbReference>
<dbReference type="Proteomes" id="UP001396334">
    <property type="component" value="Unassembled WGS sequence"/>
</dbReference>
<name>A0ABR2R876_9ROSI</name>
<comment type="caution">
    <text evidence="1">The sequence shown here is derived from an EMBL/GenBank/DDBJ whole genome shotgun (WGS) entry which is preliminary data.</text>
</comment>
<gene>
    <name evidence="1" type="ORF">V6N11_080439</name>
</gene>
<evidence type="ECO:0000313" key="2">
    <source>
        <dbReference type="Proteomes" id="UP001396334"/>
    </source>
</evidence>
<accession>A0ABR2R876</accession>
<sequence>MQNTFWHRRHDIPNGVDRSVVERAPVPGGVRRRRVCGEVDDVKMQVLRTCAVGWCRQPLSITRLADEMQLDGLRGIELMWITGSMVQEVEGGNTREECERESVGVKGDGSVEWRVGGLVPVVAVDSGTEEEEISASCSSPRWQENKLLEDDGAVMALAGDGESGSVSMPEERVGMVSREAEVERGMADGQVVAAAVDASELAGRSNPVEEIDCDPNSAGGLVVTQNQRFRSSSNSNTKSLNGFKILGSRGNPSGAVPAITEQFGGVCRKMKSVNAIVESLLSLTQRAMVEDVRRKRGAETCGGVEGSCGAIMAVR</sequence>
<evidence type="ECO:0000313" key="1">
    <source>
        <dbReference type="EMBL" id="KAK9008963.1"/>
    </source>
</evidence>
<keyword evidence="2" id="KW-1185">Reference proteome</keyword>
<proteinExistence type="predicted"/>
<reference evidence="1 2" key="1">
    <citation type="journal article" date="2024" name="G3 (Bethesda)">
        <title>Genome assembly of Hibiscus sabdariffa L. provides insights into metabolisms of medicinal natural products.</title>
        <authorList>
            <person name="Kim T."/>
        </authorList>
    </citation>
    <scope>NUCLEOTIDE SEQUENCE [LARGE SCALE GENOMIC DNA]</scope>
    <source>
        <strain evidence="1">TK-2024</strain>
        <tissue evidence="1">Old leaves</tissue>
    </source>
</reference>
<organism evidence="1 2">
    <name type="scientific">Hibiscus sabdariffa</name>
    <name type="common">roselle</name>
    <dbReference type="NCBI Taxonomy" id="183260"/>
    <lineage>
        <taxon>Eukaryota</taxon>
        <taxon>Viridiplantae</taxon>
        <taxon>Streptophyta</taxon>
        <taxon>Embryophyta</taxon>
        <taxon>Tracheophyta</taxon>
        <taxon>Spermatophyta</taxon>
        <taxon>Magnoliopsida</taxon>
        <taxon>eudicotyledons</taxon>
        <taxon>Gunneridae</taxon>
        <taxon>Pentapetalae</taxon>
        <taxon>rosids</taxon>
        <taxon>malvids</taxon>
        <taxon>Malvales</taxon>
        <taxon>Malvaceae</taxon>
        <taxon>Malvoideae</taxon>
        <taxon>Hibiscus</taxon>
    </lineage>
</organism>
<protein>
    <submittedName>
        <fullName evidence="1">Uncharacterized protein</fullName>
    </submittedName>
</protein>